<comment type="caution">
    <text evidence="1">The sequence shown here is derived from an EMBL/GenBank/DDBJ whole genome shotgun (WGS) entry which is preliminary data.</text>
</comment>
<evidence type="ECO:0000313" key="2">
    <source>
        <dbReference type="Proteomes" id="UP001150581"/>
    </source>
</evidence>
<gene>
    <name evidence="1" type="ORF">LPJ66_005324</name>
</gene>
<evidence type="ECO:0000313" key="1">
    <source>
        <dbReference type="EMBL" id="KAJ1894210.1"/>
    </source>
</evidence>
<dbReference type="EMBL" id="JANBPG010000722">
    <property type="protein sequence ID" value="KAJ1894210.1"/>
    <property type="molecule type" value="Genomic_DNA"/>
</dbReference>
<name>A0ACC1IIN0_9FUNG</name>
<proteinExistence type="predicted"/>
<organism evidence="1 2">
    <name type="scientific">Kickxella alabastrina</name>
    <dbReference type="NCBI Taxonomy" id="61397"/>
    <lineage>
        <taxon>Eukaryota</taxon>
        <taxon>Fungi</taxon>
        <taxon>Fungi incertae sedis</taxon>
        <taxon>Zoopagomycota</taxon>
        <taxon>Kickxellomycotina</taxon>
        <taxon>Kickxellomycetes</taxon>
        <taxon>Kickxellales</taxon>
        <taxon>Kickxellaceae</taxon>
        <taxon>Kickxella</taxon>
    </lineage>
</organism>
<dbReference type="Proteomes" id="UP001150581">
    <property type="component" value="Unassembled WGS sequence"/>
</dbReference>
<reference evidence="1" key="1">
    <citation type="submission" date="2022-07" db="EMBL/GenBank/DDBJ databases">
        <title>Phylogenomic reconstructions and comparative analyses of Kickxellomycotina fungi.</title>
        <authorList>
            <person name="Reynolds N.K."/>
            <person name="Stajich J.E."/>
            <person name="Barry K."/>
            <person name="Grigoriev I.V."/>
            <person name="Crous P."/>
            <person name="Smith M.E."/>
        </authorList>
    </citation>
    <scope>NUCLEOTIDE SEQUENCE</scope>
    <source>
        <strain evidence="1">Benny 63K</strain>
    </source>
</reference>
<sequence>MGDDHAMDISEEIRLEDELFTSSPPPPQQKEQHQQNQTLQQVAVTSRPPGTYSAQVSPIIPEIAKPKPGPEPEPRPEPAKQAAAEPSRPTIKPAALKPAPFWRELTLNHDPNSPAFDKNTELQPTVPSLKAIVGDRVGYMKRQKTLEKLHVLFAKLTDVEEIKKKPWVPAMLAVENELQIYNTSVAGTYHSKLLLLLRELKSQMP</sequence>
<keyword evidence="2" id="KW-1185">Reference proteome</keyword>
<accession>A0ACC1IIN0</accession>
<protein>
    <submittedName>
        <fullName evidence="1">Uncharacterized protein</fullName>
    </submittedName>
</protein>